<name>A0A7R7ZP52_ASPCH</name>
<evidence type="ECO:0000256" key="3">
    <source>
        <dbReference type="ARBA" id="ARBA00022630"/>
    </source>
</evidence>
<dbReference type="InterPro" id="IPR036188">
    <property type="entry name" value="FAD/NAD-bd_sf"/>
</dbReference>
<gene>
    <name evidence="7" type="ORF">ACHE_40541A</name>
</gene>
<evidence type="ECO:0000256" key="1">
    <source>
        <dbReference type="ARBA" id="ARBA00001974"/>
    </source>
</evidence>
<protein>
    <recommendedName>
        <fullName evidence="9">L-ornithine N(5)-monooxygenase</fullName>
    </recommendedName>
</protein>
<dbReference type="KEGG" id="ache:ACHE_40541A"/>
<feature type="transmembrane region" description="Helical" evidence="6">
    <location>
        <begin position="510"/>
        <end position="531"/>
    </location>
</feature>
<dbReference type="Proteomes" id="UP000637239">
    <property type="component" value="Chromosome 4"/>
</dbReference>
<evidence type="ECO:0000256" key="2">
    <source>
        <dbReference type="ARBA" id="ARBA00010139"/>
    </source>
</evidence>
<keyword evidence="6" id="KW-0812">Transmembrane</keyword>
<dbReference type="PANTHER" id="PTHR42877">
    <property type="entry name" value="L-ORNITHINE N(5)-MONOOXYGENASE-RELATED"/>
    <property type="match status" value="1"/>
</dbReference>
<keyword evidence="4" id="KW-0274">FAD</keyword>
<evidence type="ECO:0000256" key="6">
    <source>
        <dbReference type="SAM" id="Phobius"/>
    </source>
</evidence>
<evidence type="ECO:0000313" key="8">
    <source>
        <dbReference type="Proteomes" id="UP000637239"/>
    </source>
</evidence>
<evidence type="ECO:0008006" key="9">
    <source>
        <dbReference type="Google" id="ProtNLM"/>
    </source>
</evidence>
<evidence type="ECO:0000313" key="7">
    <source>
        <dbReference type="EMBL" id="BCR87977.1"/>
    </source>
</evidence>
<dbReference type="PANTHER" id="PTHR42877:SF10">
    <property type="entry name" value="L-ORNITHINE N(5)-OXYGENASE"/>
    <property type="match status" value="1"/>
</dbReference>
<dbReference type="GO" id="GO:0004499">
    <property type="term" value="F:N,N-dimethylaniline monooxygenase activity"/>
    <property type="evidence" value="ECO:0007669"/>
    <property type="project" value="InterPro"/>
</dbReference>
<reference evidence="7" key="2">
    <citation type="submission" date="2021-02" db="EMBL/GenBank/DDBJ databases">
        <title>Aspergillus chevalieri M1 genome sequence.</title>
        <authorList>
            <person name="Kadooka C."/>
            <person name="Mori K."/>
            <person name="Futagami T."/>
        </authorList>
    </citation>
    <scope>NUCLEOTIDE SEQUENCE</scope>
    <source>
        <strain evidence="7">M1</strain>
    </source>
</reference>
<keyword evidence="8" id="KW-1185">Reference proteome</keyword>
<dbReference type="GO" id="GO:0050661">
    <property type="term" value="F:NADP binding"/>
    <property type="evidence" value="ECO:0007669"/>
    <property type="project" value="InterPro"/>
</dbReference>
<evidence type="ECO:0000256" key="4">
    <source>
        <dbReference type="ARBA" id="ARBA00022827"/>
    </source>
</evidence>
<dbReference type="EMBL" id="AP024419">
    <property type="protein sequence ID" value="BCR87977.1"/>
    <property type="molecule type" value="Genomic_DNA"/>
</dbReference>
<dbReference type="InterPro" id="IPR020946">
    <property type="entry name" value="Flavin_mOase-like"/>
</dbReference>
<keyword evidence="6" id="KW-1133">Transmembrane helix</keyword>
<dbReference type="Gene3D" id="3.50.50.60">
    <property type="entry name" value="FAD/NAD(P)-binding domain"/>
    <property type="match status" value="3"/>
</dbReference>
<dbReference type="Pfam" id="PF00743">
    <property type="entry name" value="FMO-like"/>
    <property type="match status" value="1"/>
</dbReference>
<proteinExistence type="inferred from homology"/>
<comment type="cofactor">
    <cofactor evidence="1">
        <name>FAD</name>
        <dbReference type="ChEBI" id="CHEBI:57692"/>
    </cofactor>
</comment>
<dbReference type="RefSeq" id="XP_043136499.1">
    <property type="nucleotide sequence ID" value="XM_043278751.1"/>
</dbReference>
<keyword evidence="5" id="KW-0560">Oxidoreductase</keyword>
<sequence>MDEKTTKMMVASYSQFACVGAGLSAIALGATLKRWYQMDDIRFFERHSDCAGTWHISSYPGCACDVPSALYSFSFALNAKWTKLMPSYKEIKAYQHEVADTYSLREKMAFRTEVQECIWREDASRWLMIIRNLDTDGIFYHECQILFAATGQLVEPRPCEILGAPLFKGAIFHSARWNHDVDLEGKKVVVIGNGCTAAQIVPSIVDRTQSLTQIVRSKHWIFPAHNFSYPTVLQWIFHYIPLAMKLHRFHIFLIAESDFLMFPMTKLAARMRQMKRTWAERYMRKAAPAKYHGILIPDFDVGCKRRIFDCGYLESLHNDKLCLTDAPIVEIVPDGIVTTDGFVPADVIVLATGFQTNKFVPYTQIKGQSGKTLNQHWSRHDGPGAYNCSIMSGFPNFFLLLGPNAATGHTSAVMAVENSVNYALRVLKPVLKGDAAYVDLKPEAEGEYIMKMQEALRNRVWHTGCNSWYVNEKSWNAMSYPWSQAHYWWRSLFPTWSDWNIKAAQKPKNVLASAQLGIGLVSLVGVAIVVLKEPTIWETVLGSVRSVMSTYVA</sequence>
<organism evidence="7 8">
    <name type="scientific">Aspergillus chevalieri</name>
    <name type="common">Eurotium chevalieri</name>
    <dbReference type="NCBI Taxonomy" id="182096"/>
    <lineage>
        <taxon>Eukaryota</taxon>
        <taxon>Fungi</taxon>
        <taxon>Dikarya</taxon>
        <taxon>Ascomycota</taxon>
        <taxon>Pezizomycotina</taxon>
        <taxon>Eurotiomycetes</taxon>
        <taxon>Eurotiomycetidae</taxon>
        <taxon>Eurotiales</taxon>
        <taxon>Aspergillaceae</taxon>
        <taxon>Aspergillus</taxon>
        <taxon>Aspergillus subgen. Aspergillus</taxon>
    </lineage>
</organism>
<keyword evidence="6" id="KW-0472">Membrane</keyword>
<dbReference type="InterPro" id="IPR051209">
    <property type="entry name" value="FAD-bind_Monooxygenase_sf"/>
</dbReference>
<reference evidence="7" key="1">
    <citation type="submission" date="2021-01" db="EMBL/GenBank/DDBJ databases">
        <authorList>
            <consortium name="Aspergillus chevalieri M1 genome sequencing consortium"/>
            <person name="Kazuki M."/>
            <person name="Futagami T."/>
        </authorList>
    </citation>
    <scope>NUCLEOTIDE SEQUENCE</scope>
    <source>
        <strain evidence="7">M1</strain>
    </source>
</reference>
<evidence type="ECO:0000256" key="5">
    <source>
        <dbReference type="ARBA" id="ARBA00023002"/>
    </source>
</evidence>
<accession>A0A7R7ZP52</accession>
<comment type="similarity">
    <text evidence="2">Belongs to the FAD-binding monooxygenase family.</text>
</comment>
<dbReference type="AlphaFoldDB" id="A0A7R7ZP52"/>
<dbReference type="GO" id="GO:0050660">
    <property type="term" value="F:flavin adenine dinucleotide binding"/>
    <property type="evidence" value="ECO:0007669"/>
    <property type="project" value="InterPro"/>
</dbReference>
<keyword evidence="3" id="KW-0285">Flavoprotein</keyword>
<dbReference type="SUPFAM" id="SSF51905">
    <property type="entry name" value="FAD/NAD(P)-binding domain"/>
    <property type="match status" value="1"/>
</dbReference>
<dbReference type="GeneID" id="66982336"/>